<protein>
    <submittedName>
        <fullName evidence="3">IS3 family transposase</fullName>
    </submittedName>
</protein>
<dbReference type="Pfam" id="PF13518">
    <property type="entry name" value="HTH_28"/>
    <property type="match status" value="2"/>
</dbReference>
<dbReference type="AlphaFoldDB" id="A0A3S8ZNJ6"/>
<reference evidence="3 4" key="1">
    <citation type="submission" date="2018-12" db="EMBL/GenBank/DDBJ databases">
        <title>Complete genome sequence of Iodobacter sp. H11R3.</title>
        <authorList>
            <person name="Bae J.-W."/>
        </authorList>
    </citation>
    <scope>NUCLEOTIDE SEQUENCE [LARGE SCALE GENOMIC DNA]</scope>
    <source>
        <strain evidence="3 4">H11R3</strain>
    </source>
</reference>
<dbReference type="OrthoDB" id="5365969at2"/>
<dbReference type="InterPro" id="IPR025948">
    <property type="entry name" value="HTH-like_dom"/>
</dbReference>
<dbReference type="GO" id="GO:0015074">
    <property type="term" value="P:DNA integration"/>
    <property type="evidence" value="ECO:0007669"/>
    <property type="project" value="InterPro"/>
</dbReference>
<dbReference type="Gene3D" id="1.10.10.10">
    <property type="entry name" value="Winged helix-like DNA-binding domain superfamily/Winged helix DNA-binding domain"/>
    <property type="match status" value="2"/>
</dbReference>
<dbReference type="InterPro" id="IPR048020">
    <property type="entry name" value="Transpos_IS3"/>
</dbReference>
<dbReference type="NCBIfam" id="NF033516">
    <property type="entry name" value="transpos_IS3"/>
    <property type="match status" value="1"/>
</dbReference>
<dbReference type="Gene3D" id="3.30.420.10">
    <property type="entry name" value="Ribonuclease H-like superfamily/Ribonuclease H"/>
    <property type="match status" value="1"/>
</dbReference>
<dbReference type="InterPro" id="IPR036388">
    <property type="entry name" value="WH-like_DNA-bd_sf"/>
</dbReference>
<keyword evidence="4" id="KW-1185">Reference proteome</keyword>
<dbReference type="InterPro" id="IPR036397">
    <property type="entry name" value="RNaseH_sf"/>
</dbReference>
<evidence type="ECO:0000256" key="1">
    <source>
        <dbReference type="SAM" id="MobiDB-lite"/>
    </source>
</evidence>
<sequence length="454" mass="52427">MSKYTTQFKLSVVQQYLTGEEGIKTITNQYGIEQAMFRRWVRSFRQHGESGLAPKYSHYDAVFKLSVLQHMWDNHLSQQETTAYFDIRSPTCLSQWSTQYCAGGIAALESAPKGRKKSPMPVAENNTAPLPIDDETRSREELIAEVKRLRLEVAYIKKYNALVQAKAQSAQQKAQIVLELRPQFPLADLLKQAELPRSTFYYQKQALAVSDKYQNVKTQLTALFAEHKGRYGYRRIMLALRNKGEWLNHKTVQRLMQELGLKSCVRPKKYRSYKGECGKIAPNILQRQFSADKPNQKWVTDVTEFNVQGEKLYLSPVLDLYNGEIIAFEMARRPVFALVSQMLKKAIVKLSPDEKPLLHSDQGWQCQMAKYRQQLAGKGLVQSMSRKGNCHDNATMESFFGTLKSEFFYQEKFTSIEQLEQGIVDYIHYYNHDRIKLKLKGLSPVQYRTQPLST</sequence>
<dbReference type="InterPro" id="IPR012337">
    <property type="entry name" value="RNaseH-like_sf"/>
</dbReference>
<dbReference type="InterPro" id="IPR001584">
    <property type="entry name" value="Integrase_cat-core"/>
</dbReference>
<dbReference type="InterPro" id="IPR055247">
    <property type="entry name" value="InsJ-like_HTH"/>
</dbReference>
<accession>A0A3S8ZNJ6</accession>
<feature type="domain" description="Integrase catalytic" evidence="2">
    <location>
        <begin position="290"/>
        <end position="452"/>
    </location>
</feature>
<evidence type="ECO:0000259" key="2">
    <source>
        <dbReference type="PROSITE" id="PS50994"/>
    </source>
</evidence>
<dbReference type="PANTHER" id="PTHR46889">
    <property type="entry name" value="TRANSPOSASE INSF FOR INSERTION SEQUENCE IS3B-RELATED"/>
    <property type="match status" value="1"/>
</dbReference>
<dbReference type="SUPFAM" id="SSF53098">
    <property type="entry name" value="Ribonuclease H-like"/>
    <property type="match status" value="1"/>
</dbReference>
<name>A0A3S8ZNJ6_9NEIS</name>
<evidence type="ECO:0000313" key="4">
    <source>
        <dbReference type="Proteomes" id="UP000282438"/>
    </source>
</evidence>
<dbReference type="InterPro" id="IPR050900">
    <property type="entry name" value="Transposase_IS3/IS150/IS904"/>
</dbReference>
<dbReference type="RefSeq" id="WP_125971032.1">
    <property type="nucleotide sequence ID" value="NZ_CP034433.1"/>
</dbReference>
<dbReference type="InterPro" id="IPR010921">
    <property type="entry name" value="Trp_repressor/repl_initiator"/>
</dbReference>
<dbReference type="SUPFAM" id="SSF48295">
    <property type="entry name" value="TrpR-like"/>
    <property type="match status" value="2"/>
</dbReference>
<gene>
    <name evidence="3" type="ORF">EJO50_00265</name>
</gene>
<dbReference type="EMBL" id="CP034433">
    <property type="protein sequence ID" value="AZN35056.1"/>
    <property type="molecule type" value="Genomic_DNA"/>
</dbReference>
<dbReference type="PANTHER" id="PTHR46889:SF7">
    <property type="entry name" value="TRANSPOSASE FOR INSERTION SEQUENCE ELEMENT IS904"/>
    <property type="match status" value="1"/>
</dbReference>
<feature type="region of interest" description="Disordered" evidence="1">
    <location>
        <begin position="112"/>
        <end position="132"/>
    </location>
</feature>
<dbReference type="Proteomes" id="UP000282438">
    <property type="component" value="Chromosome"/>
</dbReference>
<dbReference type="Pfam" id="PF13276">
    <property type="entry name" value="HTH_21"/>
    <property type="match status" value="1"/>
</dbReference>
<dbReference type="Pfam" id="PF13333">
    <property type="entry name" value="rve_2"/>
    <property type="match status" value="1"/>
</dbReference>
<dbReference type="Pfam" id="PF00665">
    <property type="entry name" value="rve"/>
    <property type="match status" value="1"/>
</dbReference>
<dbReference type="PROSITE" id="PS50994">
    <property type="entry name" value="INTEGRASE"/>
    <property type="match status" value="1"/>
</dbReference>
<evidence type="ECO:0000313" key="3">
    <source>
        <dbReference type="EMBL" id="AZN35056.1"/>
    </source>
</evidence>
<organism evidence="3 4">
    <name type="scientific">Iodobacter ciconiae</name>
    <dbReference type="NCBI Taxonomy" id="2496266"/>
    <lineage>
        <taxon>Bacteria</taxon>
        <taxon>Pseudomonadati</taxon>
        <taxon>Pseudomonadota</taxon>
        <taxon>Betaproteobacteria</taxon>
        <taxon>Neisseriales</taxon>
        <taxon>Chitinibacteraceae</taxon>
        <taxon>Iodobacter</taxon>
    </lineage>
</organism>
<dbReference type="GO" id="GO:0043565">
    <property type="term" value="F:sequence-specific DNA binding"/>
    <property type="evidence" value="ECO:0007669"/>
    <property type="project" value="InterPro"/>
</dbReference>
<proteinExistence type="predicted"/>
<dbReference type="KEGG" id="iod:EJO50_00265"/>